<evidence type="ECO:0000256" key="2">
    <source>
        <dbReference type="SAM" id="MobiDB-lite"/>
    </source>
</evidence>
<protein>
    <submittedName>
        <fullName evidence="3">Oidioi.mRNA.OKI2018_I69.chr2.g6348.t1.cds</fullName>
    </submittedName>
</protein>
<feature type="region of interest" description="Disordered" evidence="2">
    <location>
        <begin position="207"/>
        <end position="236"/>
    </location>
</feature>
<evidence type="ECO:0000313" key="3">
    <source>
        <dbReference type="EMBL" id="CAG5112092.1"/>
    </source>
</evidence>
<feature type="coiled-coil region" evidence="1">
    <location>
        <begin position="131"/>
        <end position="162"/>
    </location>
</feature>
<keyword evidence="4" id="KW-1185">Reference proteome</keyword>
<feature type="compositionally biased region" description="Basic residues" evidence="2">
    <location>
        <begin position="225"/>
        <end position="236"/>
    </location>
</feature>
<organism evidence="3 4">
    <name type="scientific">Oikopleura dioica</name>
    <name type="common">Tunicate</name>
    <dbReference type="NCBI Taxonomy" id="34765"/>
    <lineage>
        <taxon>Eukaryota</taxon>
        <taxon>Metazoa</taxon>
        <taxon>Chordata</taxon>
        <taxon>Tunicata</taxon>
        <taxon>Appendicularia</taxon>
        <taxon>Copelata</taxon>
        <taxon>Oikopleuridae</taxon>
        <taxon>Oikopleura</taxon>
    </lineage>
</organism>
<evidence type="ECO:0000313" key="4">
    <source>
        <dbReference type="Proteomes" id="UP001158576"/>
    </source>
</evidence>
<proteinExistence type="predicted"/>
<name>A0ABN7T4Z6_OIKDI</name>
<sequence>MGGSQLRGVILDEYWNEVLALIADCHPMSTTEEVEAKRLADNFLQIMASESPRSVKIRDFLSTSESVNVSGHMRETLVKHLSSHLVHHRLWHQVLTKERDGIQFHERKVLYEPIEPEPLCKAVTEAQLKTNQKVNKIVEKKLEQAKNLRKKLAEDVVKVSIEISSELHEVLSQKDSQIPKAEIASIAAKITKDKLDDIREELENQIELMRADLPPPRISKGSAPKPRKTARKSKGK</sequence>
<gene>
    <name evidence="3" type="ORF">OKIOD_LOCUS15113</name>
</gene>
<accession>A0ABN7T4Z6</accession>
<dbReference type="EMBL" id="OU015567">
    <property type="protein sequence ID" value="CAG5112092.1"/>
    <property type="molecule type" value="Genomic_DNA"/>
</dbReference>
<keyword evidence="1" id="KW-0175">Coiled coil</keyword>
<evidence type="ECO:0000256" key="1">
    <source>
        <dbReference type="SAM" id="Coils"/>
    </source>
</evidence>
<reference evidence="3 4" key="1">
    <citation type="submission" date="2021-04" db="EMBL/GenBank/DDBJ databases">
        <authorList>
            <person name="Bliznina A."/>
        </authorList>
    </citation>
    <scope>NUCLEOTIDE SEQUENCE [LARGE SCALE GENOMIC DNA]</scope>
</reference>
<dbReference type="Proteomes" id="UP001158576">
    <property type="component" value="Chromosome 2"/>
</dbReference>